<evidence type="ECO:0000259" key="1">
    <source>
        <dbReference type="PROSITE" id="PS50994"/>
    </source>
</evidence>
<dbReference type="InterPro" id="IPR012337">
    <property type="entry name" value="RNaseH-like_sf"/>
</dbReference>
<reference evidence="2 3" key="1">
    <citation type="submission" date="2017-10" db="EMBL/GenBank/DDBJ databases">
        <title>Draft genome sequence of cellulolytic Actinomyces sp CtC72 isolated from cattle rumen fluid.</title>
        <authorList>
            <person name="Joshi A.J."/>
            <person name="Vasudevan G."/>
            <person name="Lanjekar V.B."/>
            <person name="Hivarkar S."/>
            <person name="Engineer A."/>
            <person name="Pore S.D."/>
            <person name="Dhakephalkar P.K."/>
            <person name="Dagar S."/>
        </authorList>
    </citation>
    <scope>NUCLEOTIDE SEQUENCE [LARGE SCALE GENOMIC DNA]</scope>
    <source>
        <strain evidence="3">CtC72</strain>
    </source>
</reference>
<feature type="domain" description="Integrase catalytic" evidence="1">
    <location>
        <begin position="10"/>
        <end position="125"/>
    </location>
</feature>
<dbReference type="PANTHER" id="PTHR46889">
    <property type="entry name" value="TRANSPOSASE INSF FOR INSERTION SEQUENCE IS3B-RELATED"/>
    <property type="match status" value="1"/>
</dbReference>
<organism evidence="2 3">
    <name type="scientific">Actinomyces ruminis</name>
    <dbReference type="NCBI Taxonomy" id="1937003"/>
    <lineage>
        <taxon>Bacteria</taxon>
        <taxon>Bacillati</taxon>
        <taxon>Actinomycetota</taxon>
        <taxon>Actinomycetes</taxon>
        <taxon>Actinomycetales</taxon>
        <taxon>Actinomycetaceae</taxon>
        <taxon>Actinomyces</taxon>
    </lineage>
</organism>
<protein>
    <recommendedName>
        <fullName evidence="1">Integrase catalytic domain-containing protein</fullName>
    </recommendedName>
</protein>
<evidence type="ECO:0000313" key="2">
    <source>
        <dbReference type="EMBL" id="PHP52391.1"/>
    </source>
</evidence>
<dbReference type="Proteomes" id="UP000194577">
    <property type="component" value="Unassembled WGS sequence"/>
</dbReference>
<dbReference type="PANTHER" id="PTHR46889:SF4">
    <property type="entry name" value="TRANSPOSASE INSO FOR INSERTION SEQUENCE ELEMENT IS911B-RELATED"/>
    <property type="match status" value="1"/>
</dbReference>
<name>A0ABX4MAV9_9ACTO</name>
<dbReference type="RefSeq" id="WP_086615230.1">
    <property type="nucleotide sequence ID" value="NZ_MTPX02000046.1"/>
</dbReference>
<sequence>MSGLIWCAVTSPRPLRGSSGAGIFPHFVGGAPTYIPTWAGFVYLATVLDCCTKKVVGWALADHMRTELVCQAIDMAARNCKPTRGVTIFHSDRGSQYTSQAFADHLASYGIRPSVGRTGVCWDNA</sequence>
<dbReference type="InterPro" id="IPR001584">
    <property type="entry name" value="Integrase_cat-core"/>
</dbReference>
<dbReference type="PROSITE" id="PS50994">
    <property type="entry name" value="INTEGRASE"/>
    <property type="match status" value="1"/>
</dbReference>
<comment type="caution">
    <text evidence="2">The sequence shown here is derived from an EMBL/GenBank/DDBJ whole genome shotgun (WGS) entry which is preliminary data.</text>
</comment>
<keyword evidence="3" id="KW-1185">Reference proteome</keyword>
<dbReference type="InterPro" id="IPR036397">
    <property type="entry name" value="RNaseH_sf"/>
</dbReference>
<dbReference type="EMBL" id="MTPX02000046">
    <property type="protein sequence ID" value="PHP52391.1"/>
    <property type="molecule type" value="Genomic_DNA"/>
</dbReference>
<dbReference type="SUPFAM" id="SSF53098">
    <property type="entry name" value="Ribonuclease H-like"/>
    <property type="match status" value="1"/>
</dbReference>
<dbReference type="InterPro" id="IPR050900">
    <property type="entry name" value="Transposase_IS3/IS150/IS904"/>
</dbReference>
<gene>
    <name evidence="2" type="ORF">BW737_009515</name>
</gene>
<dbReference type="Gene3D" id="3.30.420.10">
    <property type="entry name" value="Ribonuclease H-like superfamily/Ribonuclease H"/>
    <property type="match status" value="1"/>
</dbReference>
<accession>A0ABX4MAV9</accession>
<dbReference type="Pfam" id="PF00665">
    <property type="entry name" value="rve"/>
    <property type="match status" value="1"/>
</dbReference>
<evidence type="ECO:0000313" key="3">
    <source>
        <dbReference type="Proteomes" id="UP000194577"/>
    </source>
</evidence>
<proteinExistence type="predicted"/>